<dbReference type="InParanoid" id="A0A2K1J9S9"/>
<organism evidence="2">
    <name type="scientific">Physcomitrium patens</name>
    <name type="common">Spreading-leaved earth moss</name>
    <name type="synonym">Physcomitrella patens</name>
    <dbReference type="NCBI Taxonomy" id="3218"/>
    <lineage>
        <taxon>Eukaryota</taxon>
        <taxon>Viridiplantae</taxon>
        <taxon>Streptophyta</taxon>
        <taxon>Embryophyta</taxon>
        <taxon>Bryophyta</taxon>
        <taxon>Bryophytina</taxon>
        <taxon>Bryopsida</taxon>
        <taxon>Funariidae</taxon>
        <taxon>Funariales</taxon>
        <taxon>Funariaceae</taxon>
        <taxon>Physcomitrium</taxon>
    </lineage>
</organism>
<dbReference type="PaxDb" id="3218-PP1S4_301V6.1"/>
<gene>
    <name evidence="2" type="ORF">PHYPA_021392</name>
</gene>
<dbReference type="Proteomes" id="UP000006727">
    <property type="component" value="Chromosome 16"/>
</dbReference>
<evidence type="ECO:0000259" key="1">
    <source>
        <dbReference type="Pfam" id="PF24928"/>
    </source>
</evidence>
<dbReference type="EMBL" id="ABEU02000016">
    <property type="protein sequence ID" value="PNR38281.1"/>
    <property type="molecule type" value="Genomic_DNA"/>
</dbReference>
<dbReference type="Pfam" id="PF24928">
    <property type="entry name" value="DUF7748"/>
    <property type="match status" value="1"/>
</dbReference>
<reference evidence="2 4" key="1">
    <citation type="journal article" date="2008" name="Science">
        <title>The Physcomitrella genome reveals evolutionary insights into the conquest of land by plants.</title>
        <authorList>
            <person name="Rensing S."/>
            <person name="Lang D."/>
            <person name="Zimmer A."/>
            <person name="Terry A."/>
            <person name="Salamov A."/>
            <person name="Shapiro H."/>
            <person name="Nishiyama T."/>
            <person name="Perroud P.-F."/>
            <person name="Lindquist E."/>
            <person name="Kamisugi Y."/>
            <person name="Tanahashi T."/>
            <person name="Sakakibara K."/>
            <person name="Fujita T."/>
            <person name="Oishi K."/>
            <person name="Shin-I T."/>
            <person name="Kuroki Y."/>
            <person name="Toyoda A."/>
            <person name="Suzuki Y."/>
            <person name="Hashimoto A."/>
            <person name="Yamaguchi K."/>
            <person name="Sugano A."/>
            <person name="Kohara Y."/>
            <person name="Fujiyama A."/>
            <person name="Anterola A."/>
            <person name="Aoki S."/>
            <person name="Ashton N."/>
            <person name="Barbazuk W.B."/>
            <person name="Barker E."/>
            <person name="Bennetzen J."/>
            <person name="Bezanilla M."/>
            <person name="Blankenship R."/>
            <person name="Cho S.H."/>
            <person name="Dutcher S."/>
            <person name="Estelle M."/>
            <person name="Fawcett J.A."/>
            <person name="Gundlach H."/>
            <person name="Hanada K."/>
            <person name="Heyl A."/>
            <person name="Hicks K.A."/>
            <person name="Hugh J."/>
            <person name="Lohr M."/>
            <person name="Mayer K."/>
            <person name="Melkozernov A."/>
            <person name="Murata T."/>
            <person name="Nelson D."/>
            <person name="Pils B."/>
            <person name="Prigge M."/>
            <person name="Reiss B."/>
            <person name="Renner T."/>
            <person name="Rombauts S."/>
            <person name="Rushton P."/>
            <person name="Sanderfoot A."/>
            <person name="Schween G."/>
            <person name="Shiu S.-H."/>
            <person name="Stueber K."/>
            <person name="Theodoulou F.L."/>
            <person name="Tu H."/>
            <person name="Van de Peer Y."/>
            <person name="Verrier P.J."/>
            <person name="Waters E."/>
            <person name="Wood A."/>
            <person name="Yang L."/>
            <person name="Cove D."/>
            <person name="Cuming A."/>
            <person name="Hasebe M."/>
            <person name="Lucas S."/>
            <person name="Mishler D.B."/>
            <person name="Reski R."/>
            <person name="Grigoriev I."/>
            <person name="Quatrano R.S."/>
            <person name="Boore J.L."/>
        </authorList>
    </citation>
    <scope>NUCLEOTIDE SEQUENCE [LARGE SCALE GENOMIC DNA]</scope>
    <source>
        <strain evidence="3 4">cv. Gransden 2004</strain>
    </source>
</reference>
<proteinExistence type="predicted"/>
<dbReference type="AlphaFoldDB" id="A0A2K1J9S9"/>
<dbReference type="PANTHER" id="PTHR48468">
    <property type="entry name" value="PLASTOCYANIN-LIKE DOMAIN-CONTAINING PROTEIN"/>
    <property type="match status" value="1"/>
</dbReference>
<dbReference type="EnsemblPlants" id="Pp3c16_23550V3.2">
    <property type="protein sequence ID" value="PAC:32984184.CDS.1"/>
    <property type="gene ID" value="Pp3c16_23550"/>
</dbReference>
<sequence>MAPTMTEIVNTTQQALHMRVANGRYCADVARIERGQTHTLEVDCNDTYMEYSMGSDPSVNDLIVTSDDLWDYKRITITELDGKFDVRKELRFPCLSEELEPEVAPAAKKQRVSSSWKQWIRIGLLL</sequence>
<dbReference type="InterPro" id="IPR056650">
    <property type="entry name" value="DUF7748"/>
</dbReference>
<dbReference type="EnsemblPlants" id="Pp3c16_23550V3.1">
    <property type="protein sequence ID" value="PAC:32984183.CDS.1"/>
    <property type="gene ID" value="Pp3c16_23550"/>
</dbReference>
<name>A0A2K1J9S9_PHYPA</name>
<dbReference type="PANTHER" id="PTHR48468:SF1">
    <property type="entry name" value="PLASTOCYANIN-LIKE DOMAIN-CONTAINING PROTEIN"/>
    <property type="match status" value="1"/>
</dbReference>
<accession>A0A2K1J9S9</accession>
<evidence type="ECO:0000313" key="2">
    <source>
        <dbReference type="EMBL" id="PNR38281.1"/>
    </source>
</evidence>
<reference evidence="2 4" key="2">
    <citation type="journal article" date="2018" name="Plant J.">
        <title>The Physcomitrella patens chromosome-scale assembly reveals moss genome structure and evolution.</title>
        <authorList>
            <person name="Lang D."/>
            <person name="Ullrich K.K."/>
            <person name="Murat F."/>
            <person name="Fuchs J."/>
            <person name="Jenkins J."/>
            <person name="Haas F.B."/>
            <person name="Piednoel M."/>
            <person name="Gundlach H."/>
            <person name="Van Bel M."/>
            <person name="Meyberg R."/>
            <person name="Vives C."/>
            <person name="Morata J."/>
            <person name="Symeonidi A."/>
            <person name="Hiss M."/>
            <person name="Muchero W."/>
            <person name="Kamisugi Y."/>
            <person name="Saleh O."/>
            <person name="Blanc G."/>
            <person name="Decker E.L."/>
            <person name="van Gessel N."/>
            <person name="Grimwood J."/>
            <person name="Hayes R.D."/>
            <person name="Graham S.W."/>
            <person name="Gunter L.E."/>
            <person name="McDaniel S.F."/>
            <person name="Hoernstein S.N.W."/>
            <person name="Larsson A."/>
            <person name="Li F.W."/>
            <person name="Perroud P.F."/>
            <person name="Phillips J."/>
            <person name="Ranjan P."/>
            <person name="Rokshar D.S."/>
            <person name="Rothfels C.J."/>
            <person name="Schneider L."/>
            <person name="Shu S."/>
            <person name="Stevenson D.W."/>
            <person name="Thummler F."/>
            <person name="Tillich M."/>
            <person name="Villarreal Aguilar J.C."/>
            <person name="Widiez T."/>
            <person name="Wong G.K."/>
            <person name="Wymore A."/>
            <person name="Zhang Y."/>
            <person name="Zimmer A.D."/>
            <person name="Quatrano R.S."/>
            <person name="Mayer K.F.X."/>
            <person name="Goodstein D."/>
            <person name="Casacuberta J.M."/>
            <person name="Vandepoele K."/>
            <person name="Reski R."/>
            <person name="Cuming A.C."/>
            <person name="Tuskan G.A."/>
            <person name="Maumus F."/>
            <person name="Salse J."/>
            <person name="Schmutz J."/>
            <person name="Rensing S.A."/>
        </authorList>
    </citation>
    <scope>NUCLEOTIDE SEQUENCE [LARGE SCALE GENOMIC DNA]</scope>
    <source>
        <strain evidence="3 4">cv. Gransden 2004</strain>
    </source>
</reference>
<keyword evidence="4" id="KW-1185">Reference proteome</keyword>
<evidence type="ECO:0000313" key="4">
    <source>
        <dbReference type="Proteomes" id="UP000006727"/>
    </source>
</evidence>
<feature type="domain" description="DUF7748" evidence="1">
    <location>
        <begin position="5"/>
        <end position="91"/>
    </location>
</feature>
<dbReference type="Gramene" id="Pp3c16_23550V3.1">
    <property type="protein sequence ID" value="PAC:32984183.CDS.1"/>
    <property type="gene ID" value="Pp3c16_23550"/>
</dbReference>
<reference evidence="3" key="3">
    <citation type="submission" date="2020-12" db="UniProtKB">
        <authorList>
            <consortium name="EnsemblPlants"/>
        </authorList>
    </citation>
    <scope>IDENTIFICATION</scope>
</reference>
<evidence type="ECO:0000313" key="3">
    <source>
        <dbReference type="EnsemblPlants" id="PAC:32984183.CDS.1"/>
    </source>
</evidence>
<protein>
    <recommendedName>
        <fullName evidence="1">DUF7748 domain-containing protein</fullName>
    </recommendedName>
</protein>
<dbReference type="Gramene" id="Pp3c16_23550V3.2">
    <property type="protein sequence ID" value="PAC:32984184.CDS.1"/>
    <property type="gene ID" value="Pp3c16_23550"/>
</dbReference>